<comment type="caution">
    <text evidence="1">The sequence shown here is derived from an EMBL/GenBank/DDBJ whole genome shotgun (WGS) entry which is preliminary data.</text>
</comment>
<dbReference type="Proteomes" id="UP000538147">
    <property type="component" value="Unassembled WGS sequence"/>
</dbReference>
<dbReference type="SUPFAM" id="SSF51126">
    <property type="entry name" value="Pectin lyase-like"/>
    <property type="match status" value="1"/>
</dbReference>
<dbReference type="EMBL" id="JACIIV010000018">
    <property type="protein sequence ID" value="MBB6228351.1"/>
    <property type="molecule type" value="Genomic_DNA"/>
</dbReference>
<proteinExistence type="predicted"/>
<dbReference type="AlphaFoldDB" id="A0A841L9P1"/>
<sequence length="1277" mass="134427">MMFLGSGVGRIGGGGKRRAAADIIAPSIPATLAVNFGAKTLVGYGEADLQYEGGGALTIASGDPLGHWQITGRNRIAPRNGAGAYGSVPPAFAGPYTLVITDGTVSCTLTINILADAAHLCAVNTGPNADFTYGSPVSRGHQFGGYLNVATAIALGDTIWCRSHTEFMTDPATAANGVTAPEIRPPLGLYPGTGRITIRSEVADTTGFNGDGIAQRRHGFRMGKLLVSGALCGAVALPFVWRDLFFYRTGASVTGPVIQFSGGTPPFGCDYINNRYENFATTTNADFLLDGIRDTGNAGRQIIVENNIFVRLGKCITITQGNAIVRGNHCNETLEDFIWFAGANLLIEENFAHNRQPADDPTAHPDFIQGHSAVFPHSNIIIRRNVFARDASFATGLDVQFIFLDDNPPGVKSLGVEVYENIGIITYGNGIFLNQAVDPIVVRNTVLTDYRGQDTITESGLNPARIIAPDSAPSTRGIIINNTASMLALSGFVGAAPIAPNKTLPLLSTSAATQASYVVSMPAFTTRIGSIPQALAACAPAELAVVDGGLRNPDFTYNGAVLPNGTWNNGEVYGEPEFPPVQLTRFEPSGGTAEFAGIPVGLDLNIPYNLTRQGFSATGEPITIPTTSYVNCQVRTAWNNPPGANLTQTLPPNYTRTVNTVALSDIVYVGDSADGVINDSTRTPPKPIVQRLGIDHRVTGNSVTVAVIAAHFDGRARQQVRCVRFRAVQGATTTPWVVASAPTLSARAGWVYQVPEYSATLDVSTLTDAASYRVEYEVIPWFGVRNDASPSTDPIHRSWLVTDPYRLDDSFVFVKNVARAADPVIAVVRPSIGVTAGVLGTVSDPAAARATPFSSISTAMAALNTAGDNSGCQIWIAETQAASWGAVSRNHRGGALIIRRDPSVAVSASILQASAEIRPQLVPTGGYIAGISKSVLIFEDIEVARGPVNSYKSETSAPLYVGYSNARFNPGTSTGAIIGGLGLIPALHFDGVQFLAAPAGSAFLAPAAATMKLFHGCSVMSVTSFSHDWHSIVGSRFENANNFTIGAARSQNGNMIYHSFLDGLGQNSNNAIQLGYSLNATNNAIVNNTTAWIGTINSRIMRISGDSPDIGNISHFVVVHNSFVGGQASGTHGGCNALYDESTAGPRFHEFVRWQGNIHRSKASKADITFGNAARRGNFEYDHGIGAGWNYQEAEGGFPCTSNGVFSIRPAADGDPALEAGFIDRRTSTAGPTAGSLGGNYHLAPDAPARAISAPSSVSHDLDGNVRGVTGAPGAYV</sequence>
<evidence type="ECO:0000313" key="2">
    <source>
        <dbReference type="Proteomes" id="UP000538147"/>
    </source>
</evidence>
<keyword evidence="2" id="KW-1185">Reference proteome</keyword>
<organism evidence="1 2">
    <name type="scientific">Polymorphobacter multimanifer</name>
    <dbReference type="NCBI Taxonomy" id="1070431"/>
    <lineage>
        <taxon>Bacteria</taxon>
        <taxon>Pseudomonadati</taxon>
        <taxon>Pseudomonadota</taxon>
        <taxon>Alphaproteobacteria</taxon>
        <taxon>Sphingomonadales</taxon>
        <taxon>Sphingosinicellaceae</taxon>
        <taxon>Polymorphobacter</taxon>
    </lineage>
</organism>
<dbReference type="InterPro" id="IPR011050">
    <property type="entry name" value="Pectin_lyase_fold/virulence"/>
</dbReference>
<gene>
    <name evidence="1" type="ORF">FHS79_002536</name>
</gene>
<protein>
    <submittedName>
        <fullName evidence="1">Uncharacterized protein</fullName>
    </submittedName>
</protein>
<name>A0A841L9P1_9SPHN</name>
<accession>A0A841L9P1</accession>
<evidence type="ECO:0000313" key="1">
    <source>
        <dbReference type="EMBL" id="MBB6228351.1"/>
    </source>
</evidence>
<dbReference type="RefSeq" id="WP_184200531.1">
    <property type="nucleotide sequence ID" value="NZ_JACIIV010000018.1"/>
</dbReference>
<reference evidence="1 2" key="1">
    <citation type="submission" date="2020-08" db="EMBL/GenBank/DDBJ databases">
        <title>Genomic Encyclopedia of Type Strains, Phase IV (KMG-IV): sequencing the most valuable type-strain genomes for metagenomic binning, comparative biology and taxonomic classification.</title>
        <authorList>
            <person name="Goeker M."/>
        </authorList>
    </citation>
    <scope>NUCLEOTIDE SEQUENCE [LARGE SCALE GENOMIC DNA]</scope>
    <source>
        <strain evidence="1 2">DSM 102189</strain>
    </source>
</reference>